<keyword evidence="2" id="KW-0677">Repeat</keyword>
<keyword evidence="1" id="KW-0880">Kelch repeat</keyword>
<dbReference type="Pfam" id="PF01344">
    <property type="entry name" value="Kelch_1"/>
    <property type="match status" value="2"/>
</dbReference>
<protein>
    <submittedName>
        <fullName evidence="3">Uncharacterized protein</fullName>
    </submittedName>
</protein>
<dbReference type="Proteomes" id="UP000662747">
    <property type="component" value="Chromosome"/>
</dbReference>
<dbReference type="InterPro" id="IPR037293">
    <property type="entry name" value="Gal_Oxidase_central_sf"/>
</dbReference>
<evidence type="ECO:0000256" key="2">
    <source>
        <dbReference type="ARBA" id="ARBA00022737"/>
    </source>
</evidence>
<dbReference type="PANTHER" id="PTHR45632">
    <property type="entry name" value="LD33804P"/>
    <property type="match status" value="1"/>
</dbReference>
<proteinExistence type="predicted"/>
<keyword evidence="4" id="KW-1185">Reference proteome</keyword>
<gene>
    <name evidence="3" type="ORF">JY651_17210</name>
</gene>
<dbReference type="PANTHER" id="PTHR45632:SF3">
    <property type="entry name" value="KELCH-LIKE PROTEIN 32"/>
    <property type="match status" value="1"/>
</dbReference>
<evidence type="ECO:0000313" key="3">
    <source>
        <dbReference type="EMBL" id="QSQ26560.1"/>
    </source>
</evidence>
<dbReference type="RefSeq" id="WP_206728105.1">
    <property type="nucleotide sequence ID" value="NZ_CP071090.1"/>
</dbReference>
<sequence>MAALLAAVMTVACGQSGAPAPEASAQASQKSAVVTASPLHNRTGATLTLLANGKVLLAGGTTDGAPRYFRSSELYTPGASSPWAETGPLVTARYDHAATLLQNGKVLVSGGLMDDGDSTRSELYDPGTGLWSSTGALNVPRARHTQTLLPNGKVLVVGGDNPSTTRGLASAELYDPATGLWTLAAAPAFTYSGHTATLLKQGTVLVLGNRNQGELYNPATNTWSTVATSPTTVAAGHSATLLSQTAEGRVLVVTPTWTNDVAAQVDWRYIPTTNSWSASPNQTSPVRVGHKALELANGTVLVLGGVNPTTGAPISEVRRFNPSLNNWTPVPSLAFARRDFQAVLLSNSPDQVLVVGGWGKDSSGAWVRQPAELYSTGCVPQTCSEVGAQCGAPFDECGGVLDCGNCGANATCEGDYTCSPTCTPPSNTCVGQCGCIVDACGNTVDCGTCTPSCPLGEIPCCGSCMTRTECNQTACATAPQLIPNSSALCF</sequence>
<organism evidence="3 4">
    <name type="scientific">Pyxidicoccus parkwayensis</name>
    <dbReference type="NCBI Taxonomy" id="2813578"/>
    <lineage>
        <taxon>Bacteria</taxon>
        <taxon>Pseudomonadati</taxon>
        <taxon>Myxococcota</taxon>
        <taxon>Myxococcia</taxon>
        <taxon>Myxococcales</taxon>
        <taxon>Cystobacterineae</taxon>
        <taxon>Myxococcaceae</taxon>
        <taxon>Pyxidicoccus</taxon>
    </lineage>
</organism>
<dbReference type="SUPFAM" id="SSF117281">
    <property type="entry name" value="Kelch motif"/>
    <property type="match status" value="2"/>
</dbReference>
<accession>A0ABX7P7U5</accession>
<dbReference type="InterPro" id="IPR006652">
    <property type="entry name" value="Kelch_1"/>
</dbReference>
<evidence type="ECO:0000256" key="1">
    <source>
        <dbReference type="ARBA" id="ARBA00022441"/>
    </source>
</evidence>
<dbReference type="InterPro" id="IPR015915">
    <property type="entry name" value="Kelch-typ_b-propeller"/>
</dbReference>
<dbReference type="EMBL" id="CP071090">
    <property type="protein sequence ID" value="QSQ26560.1"/>
    <property type="molecule type" value="Genomic_DNA"/>
</dbReference>
<dbReference type="Gene3D" id="2.130.10.80">
    <property type="entry name" value="Galactose oxidase/kelch, beta-propeller"/>
    <property type="match status" value="3"/>
</dbReference>
<name>A0ABX7P7U5_9BACT</name>
<evidence type="ECO:0000313" key="4">
    <source>
        <dbReference type="Proteomes" id="UP000662747"/>
    </source>
</evidence>
<reference evidence="3 4" key="1">
    <citation type="submission" date="2021-02" db="EMBL/GenBank/DDBJ databases">
        <title>De Novo genome assembly of isolated myxobacteria.</title>
        <authorList>
            <person name="Stevens D.C."/>
        </authorList>
    </citation>
    <scope>NUCLEOTIDE SEQUENCE [LARGE SCALE GENOMIC DNA]</scope>
    <source>
        <strain evidence="4">SCPEA02</strain>
    </source>
</reference>
<dbReference type="SMART" id="SM00612">
    <property type="entry name" value="Kelch"/>
    <property type="match status" value="4"/>
</dbReference>
<dbReference type="Gene3D" id="2.120.10.80">
    <property type="entry name" value="Kelch-type beta propeller"/>
    <property type="match status" value="1"/>
</dbReference>